<dbReference type="AlphaFoldDB" id="A0A3S4Z5A6"/>
<evidence type="ECO:0000259" key="3">
    <source>
        <dbReference type="PROSITE" id="PS50977"/>
    </source>
</evidence>
<dbReference type="Pfam" id="PF00440">
    <property type="entry name" value="TetR_N"/>
    <property type="match status" value="1"/>
</dbReference>
<sequence>MSPKISAPSVREHKSMMFEKLVDSAEDVLRNEGPSALTAGVVAKAAGIARNSIYRYVDSVDDLRVHVLERYIPGWVERLEQAIAEHDEPYERLETLISLSLDIGAEAGHQWMVDVLTVGAGRGKKPEHPATGEEIQARSGAVMNFHQELARNIMELWQELTPEQATINSRMTRSMLDAGLKLLDAGHDLAQVKATSLRVLAALANVD</sequence>
<dbReference type="PROSITE" id="PS50977">
    <property type="entry name" value="HTH_TETR_2"/>
    <property type="match status" value="1"/>
</dbReference>
<dbReference type="GO" id="GO:0000976">
    <property type="term" value="F:transcription cis-regulatory region binding"/>
    <property type="evidence" value="ECO:0007669"/>
    <property type="project" value="TreeGrafter"/>
</dbReference>
<dbReference type="GO" id="GO:0003700">
    <property type="term" value="F:DNA-binding transcription factor activity"/>
    <property type="evidence" value="ECO:0007669"/>
    <property type="project" value="TreeGrafter"/>
</dbReference>
<keyword evidence="5" id="KW-1185">Reference proteome</keyword>
<proteinExistence type="predicted"/>
<dbReference type="InterPro" id="IPR050109">
    <property type="entry name" value="HTH-type_TetR-like_transc_reg"/>
</dbReference>
<evidence type="ECO:0000256" key="2">
    <source>
        <dbReference type="PROSITE-ProRule" id="PRU00335"/>
    </source>
</evidence>
<accession>A0A3S4Z5A6</accession>
<dbReference type="EMBL" id="LR134476">
    <property type="protein sequence ID" value="VEI13278.1"/>
    <property type="molecule type" value="Genomic_DNA"/>
</dbReference>
<feature type="domain" description="HTH tetR-type" evidence="3">
    <location>
        <begin position="15"/>
        <end position="75"/>
    </location>
</feature>
<evidence type="ECO:0000313" key="4">
    <source>
        <dbReference type="EMBL" id="VEI13278.1"/>
    </source>
</evidence>
<organism evidence="4 5">
    <name type="scientific">Trueperella bialowiezensis</name>
    <dbReference type="NCBI Taxonomy" id="312285"/>
    <lineage>
        <taxon>Bacteria</taxon>
        <taxon>Bacillati</taxon>
        <taxon>Actinomycetota</taxon>
        <taxon>Actinomycetes</taxon>
        <taxon>Actinomycetales</taxon>
        <taxon>Actinomycetaceae</taxon>
        <taxon>Trueperella</taxon>
    </lineage>
</organism>
<dbReference type="Proteomes" id="UP000269542">
    <property type="component" value="Chromosome"/>
</dbReference>
<dbReference type="SUPFAM" id="SSF46689">
    <property type="entry name" value="Homeodomain-like"/>
    <property type="match status" value="1"/>
</dbReference>
<dbReference type="OrthoDB" id="4709704at2"/>
<dbReference type="RefSeq" id="WP_126416410.1">
    <property type="nucleotide sequence ID" value="NZ_LR134476.1"/>
</dbReference>
<protein>
    <submittedName>
        <fullName evidence="4">Bacterial regulatory proteins, tetR family</fullName>
    </submittedName>
</protein>
<evidence type="ECO:0000313" key="5">
    <source>
        <dbReference type="Proteomes" id="UP000269542"/>
    </source>
</evidence>
<dbReference type="Gene3D" id="1.10.357.10">
    <property type="entry name" value="Tetracycline Repressor, domain 2"/>
    <property type="match status" value="1"/>
</dbReference>
<dbReference type="InterPro" id="IPR009057">
    <property type="entry name" value="Homeodomain-like_sf"/>
</dbReference>
<feature type="DNA-binding region" description="H-T-H motif" evidence="2">
    <location>
        <begin position="38"/>
        <end position="57"/>
    </location>
</feature>
<keyword evidence="1 2" id="KW-0238">DNA-binding</keyword>
<dbReference type="PANTHER" id="PTHR30055:SF226">
    <property type="entry name" value="HTH-TYPE TRANSCRIPTIONAL REGULATOR PKSA"/>
    <property type="match status" value="1"/>
</dbReference>
<gene>
    <name evidence="4" type="ORF">NCTC13354_00990</name>
</gene>
<dbReference type="KEGG" id="tbw:NCTC13354_00990"/>
<name>A0A3S4Z5A6_9ACTO</name>
<dbReference type="PANTHER" id="PTHR30055">
    <property type="entry name" value="HTH-TYPE TRANSCRIPTIONAL REGULATOR RUTR"/>
    <property type="match status" value="1"/>
</dbReference>
<dbReference type="InterPro" id="IPR001647">
    <property type="entry name" value="HTH_TetR"/>
</dbReference>
<evidence type="ECO:0000256" key="1">
    <source>
        <dbReference type="ARBA" id="ARBA00023125"/>
    </source>
</evidence>
<reference evidence="4 5" key="1">
    <citation type="submission" date="2018-12" db="EMBL/GenBank/DDBJ databases">
        <authorList>
            <consortium name="Pathogen Informatics"/>
        </authorList>
    </citation>
    <scope>NUCLEOTIDE SEQUENCE [LARGE SCALE GENOMIC DNA]</scope>
    <source>
        <strain evidence="4 5">NCTC13354</strain>
    </source>
</reference>